<protein>
    <recommendedName>
        <fullName evidence="8">N-alpha-acetyltransferase 60</fullName>
        <ecNumber evidence="7">2.3.1.259</ecNumber>
        <ecNumber evidence="1">2.3.1.48</ecNumber>
    </recommendedName>
</protein>
<reference evidence="12" key="1">
    <citation type="submission" date="2023-10" db="EMBL/GenBank/DDBJ databases">
        <authorList>
            <person name="Chen Y."/>
            <person name="Shah S."/>
            <person name="Dougan E. K."/>
            <person name="Thang M."/>
            <person name="Chan C."/>
        </authorList>
    </citation>
    <scope>NUCLEOTIDE SEQUENCE [LARGE SCALE GENOMIC DNA]</scope>
</reference>
<dbReference type="PROSITE" id="PS51186">
    <property type="entry name" value="GNAT"/>
    <property type="match status" value="1"/>
</dbReference>
<evidence type="ECO:0000313" key="12">
    <source>
        <dbReference type="EMBL" id="CAK0800156.1"/>
    </source>
</evidence>
<comment type="caution">
    <text evidence="12">The sequence shown here is derived from an EMBL/GenBank/DDBJ whole genome shotgun (WGS) entry which is preliminary data.</text>
</comment>
<evidence type="ECO:0000256" key="3">
    <source>
        <dbReference type="ARBA" id="ARBA00022829"/>
    </source>
</evidence>
<evidence type="ECO:0000256" key="7">
    <source>
        <dbReference type="ARBA" id="ARBA00026111"/>
    </source>
</evidence>
<proteinExistence type="inferred from homology"/>
<evidence type="ECO:0000256" key="9">
    <source>
        <dbReference type="ARBA" id="ARBA00048017"/>
    </source>
</evidence>
<comment type="similarity">
    <text evidence="6">Belongs to the acetyltransferase family. NAA60 subfamily.</text>
</comment>
<comment type="catalytic activity">
    <reaction evidence="10">
        <text>N-terminal L-methionyl-[transmembrane protein] + acetyl-CoA = N-terminal N(alpha)-acetyl-L-methionyl-[transmembrane protein] + CoA + H(+)</text>
        <dbReference type="Rhea" id="RHEA:50604"/>
        <dbReference type="Rhea" id="RHEA-COMP:12745"/>
        <dbReference type="Rhea" id="RHEA-COMP:12746"/>
        <dbReference type="ChEBI" id="CHEBI:15378"/>
        <dbReference type="ChEBI" id="CHEBI:57287"/>
        <dbReference type="ChEBI" id="CHEBI:57288"/>
        <dbReference type="ChEBI" id="CHEBI:64731"/>
        <dbReference type="ChEBI" id="CHEBI:133414"/>
        <dbReference type="EC" id="2.3.1.259"/>
    </reaction>
</comment>
<organism evidence="12 13">
    <name type="scientific">Prorocentrum cordatum</name>
    <dbReference type="NCBI Taxonomy" id="2364126"/>
    <lineage>
        <taxon>Eukaryota</taxon>
        <taxon>Sar</taxon>
        <taxon>Alveolata</taxon>
        <taxon>Dinophyceae</taxon>
        <taxon>Prorocentrales</taxon>
        <taxon>Prorocentraceae</taxon>
        <taxon>Prorocentrum</taxon>
    </lineage>
</organism>
<comment type="catalytic activity">
    <reaction evidence="9">
        <text>L-lysyl-[protein] + acetyl-CoA = N(6)-acetyl-L-lysyl-[protein] + CoA + H(+)</text>
        <dbReference type="Rhea" id="RHEA:45948"/>
        <dbReference type="Rhea" id="RHEA-COMP:9752"/>
        <dbReference type="Rhea" id="RHEA-COMP:10731"/>
        <dbReference type="ChEBI" id="CHEBI:15378"/>
        <dbReference type="ChEBI" id="CHEBI:29969"/>
        <dbReference type="ChEBI" id="CHEBI:57287"/>
        <dbReference type="ChEBI" id="CHEBI:57288"/>
        <dbReference type="ChEBI" id="CHEBI:61930"/>
        <dbReference type="EC" id="2.3.1.48"/>
    </reaction>
</comment>
<dbReference type="EC" id="2.3.1.48" evidence="1"/>
<dbReference type="PANTHER" id="PTHR14744">
    <property type="entry name" value="N-ALPHA-ACETYLTRANSFERASE 60"/>
    <property type="match status" value="1"/>
</dbReference>
<keyword evidence="4" id="KW-0156">Chromatin regulator</keyword>
<dbReference type="Gene3D" id="3.40.630.30">
    <property type="match status" value="1"/>
</dbReference>
<evidence type="ECO:0000256" key="2">
    <source>
        <dbReference type="ARBA" id="ARBA00022679"/>
    </source>
</evidence>
<evidence type="ECO:0000256" key="10">
    <source>
        <dbReference type="ARBA" id="ARBA00048848"/>
    </source>
</evidence>
<dbReference type="PANTHER" id="PTHR14744:SF15">
    <property type="entry name" value="N-ALPHA-ACETYLTRANSFERASE 60"/>
    <property type="match status" value="1"/>
</dbReference>
<name>A0ABN9Q376_9DINO</name>
<dbReference type="InterPro" id="IPR045141">
    <property type="entry name" value="NAA60-like"/>
</dbReference>
<gene>
    <name evidence="12" type="ORF">PCOR1329_LOCUS8375</name>
</gene>
<dbReference type="Pfam" id="PF00583">
    <property type="entry name" value="Acetyltransf_1"/>
    <property type="match status" value="1"/>
</dbReference>
<dbReference type="EMBL" id="CAUYUJ010002299">
    <property type="protein sequence ID" value="CAK0800156.1"/>
    <property type="molecule type" value="Genomic_DNA"/>
</dbReference>
<dbReference type="EC" id="2.3.1.259" evidence="7"/>
<keyword evidence="5" id="KW-0012">Acyltransferase</keyword>
<evidence type="ECO:0000256" key="8">
    <source>
        <dbReference type="ARBA" id="ARBA00026144"/>
    </source>
</evidence>
<evidence type="ECO:0000313" key="13">
    <source>
        <dbReference type="Proteomes" id="UP001189429"/>
    </source>
</evidence>
<sequence length="184" mass="20590">MITMSTSCEHHGDDIVSVLGGECSELCHRKARRTGEPGQVAGDAGGSLAYILTLGVVDGFRRRGLAKALLNNSMEHINKNMPHVKAVYLHVVTYNDAAIALYESMQFRRIAKFDKFYQLHGKPYDSFLYARYVHSGRPPWSWRLRNLVSIGFTAAIRELVFTAWTTLSPFGCDDKPQAVLAEEP</sequence>
<dbReference type="Proteomes" id="UP001189429">
    <property type="component" value="Unassembled WGS sequence"/>
</dbReference>
<feature type="domain" description="N-acetyltransferase" evidence="11">
    <location>
        <begin position="1"/>
        <end position="134"/>
    </location>
</feature>
<dbReference type="SUPFAM" id="SSF55729">
    <property type="entry name" value="Acyl-CoA N-acyltransferases (Nat)"/>
    <property type="match status" value="1"/>
</dbReference>
<dbReference type="InterPro" id="IPR000182">
    <property type="entry name" value="GNAT_dom"/>
</dbReference>
<evidence type="ECO:0000259" key="11">
    <source>
        <dbReference type="PROSITE" id="PS51186"/>
    </source>
</evidence>
<keyword evidence="3" id="KW-0159">Chromosome partition</keyword>
<accession>A0ABN9Q376</accession>
<evidence type="ECO:0000256" key="5">
    <source>
        <dbReference type="ARBA" id="ARBA00023315"/>
    </source>
</evidence>
<keyword evidence="2" id="KW-0808">Transferase</keyword>
<dbReference type="CDD" id="cd04301">
    <property type="entry name" value="NAT_SF"/>
    <property type="match status" value="1"/>
</dbReference>
<evidence type="ECO:0000256" key="4">
    <source>
        <dbReference type="ARBA" id="ARBA00022853"/>
    </source>
</evidence>
<evidence type="ECO:0000256" key="6">
    <source>
        <dbReference type="ARBA" id="ARBA00025774"/>
    </source>
</evidence>
<dbReference type="InterPro" id="IPR016181">
    <property type="entry name" value="Acyl_CoA_acyltransferase"/>
</dbReference>
<evidence type="ECO:0000256" key="1">
    <source>
        <dbReference type="ARBA" id="ARBA00013184"/>
    </source>
</evidence>
<keyword evidence="13" id="KW-1185">Reference proteome</keyword>